<dbReference type="Gene3D" id="2.30.40.10">
    <property type="entry name" value="Urease, subunit C, domain 1"/>
    <property type="match status" value="1"/>
</dbReference>
<dbReference type="SUPFAM" id="SSF51338">
    <property type="entry name" value="Composite domain of metallo-dependent hydrolases"/>
    <property type="match status" value="1"/>
</dbReference>
<dbReference type="OrthoDB" id="9803027at2"/>
<name>A0A7M2YZT3_9ACTN</name>
<gene>
    <name evidence="4" type="ORF">Gocc_1327</name>
</gene>
<evidence type="ECO:0000313" key="5">
    <source>
        <dbReference type="Proteomes" id="UP000254134"/>
    </source>
</evidence>
<dbReference type="PANTHER" id="PTHR11647:SF1">
    <property type="entry name" value="COLLAPSIN RESPONSE MEDIATOR PROTEIN"/>
    <property type="match status" value="1"/>
</dbReference>
<reference evidence="4 5" key="1">
    <citation type="submission" date="2018-07" db="EMBL/GenBank/DDBJ databases">
        <title>High-quality-draft genome sequence of Gaiella occulta.</title>
        <authorList>
            <person name="Severino R."/>
            <person name="Froufe H.J.C."/>
            <person name="Rainey F.A."/>
            <person name="Barroso C."/>
            <person name="Albuquerque L."/>
            <person name="Lobo-Da-Cunha A."/>
            <person name="Da Costa M.S."/>
            <person name="Egas C."/>
        </authorList>
    </citation>
    <scope>NUCLEOTIDE SEQUENCE [LARGE SCALE GENOMIC DNA]</scope>
    <source>
        <strain evidence="4 5">F2-233</strain>
    </source>
</reference>
<sequence>MEADLVIRNARIVTHTGETFGGVAVRGEQIVALGASDALPAGTREIDADGRVLMPGVIDPHCHLGVNYPYDEDMRTETAQAARGGITTILLYIRTKEPSYIPFYRERSAVGEENVHVDFGFHFGIQREEHVHEIERIVAETGVRSFKLYFGYEAENPIGIVPATDGWVYATMRTAAQIPGGVVSVHCENTGIATWLKQELIATGRQDLGAFTESRPAFCEVETIQRMIFLAELTGCPLYVVHTTVGQGPVVAEAARARGVDVTIETCPHYLTRSCYDPDLDMRAKISPPLRDRDEIEGLWRGIFAGTVRSLGSDHVPFFPKEGNDLWKEKPGIVSFPWELPLLLNEGVHNRGLPLSRLVEMNSYTPARRFGLYPRKGSLTVGADADLVLVDLDEEREVVHDGKGTCIYEGMRLRGWPVLTVARGRVVFEEGKVDPDASGRGRCVTRPDRSPYGA</sequence>
<dbReference type="InterPro" id="IPR011059">
    <property type="entry name" value="Metal-dep_hydrolase_composite"/>
</dbReference>
<evidence type="ECO:0000256" key="1">
    <source>
        <dbReference type="ARBA" id="ARBA00001947"/>
    </source>
</evidence>
<feature type="region of interest" description="Disordered" evidence="2">
    <location>
        <begin position="435"/>
        <end position="454"/>
    </location>
</feature>
<dbReference type="Gene3D" id="3.20.20.140">
    <property type="entry name" value="Metal-dependent hydrolases"/>
    <property type="match status" value="1"/>
</dbReference>
<dbReference type="GO" id="GO:0005829">
    <property type="term" value="C:cytosol"/>
    <property type="evidence" value="ECO:0007669"/>
    <property type="project" value="TreeGrafter"/>
</dbReference>
<proteinExistence type="predicted"/>
<dbReference type="AlphaFoldDB" id="A0A7M2YZT3"/>
<keyword evidence="4" id="KW-0378">Hydrolase</keyword>
<dbReference type="InterPro" id="IPR006680">
    <property type="entry name" value="Amidohydro-rel"/>
</dbReference>
<dbReference type="SUPFAM" id="SSF51556">
    <property type="entry name" value="Metallo-dependent hydrolases"/>
    <property type="match status" value="1"/>
</dbReference>
<reference evidence="5" key="2">
    <citation type="journal article" date="2019" name="MicrobiologyOpen">
        <title>High-quality draft genome sequence of Gaiella occulta isolated from a 150 meter deep mineral water borehole and comparison with the genome sequences of other deep-branching lineages of the phylum Actinobacteria.</title>
        <authorList>
            <person name="Severino R."/>
            <person name="Froufe H.J.C."/>
            <person name="Barroso C."/>
            <person name="Albuquerque L."/>
            <person name="Lobo-da-Cunha A."/>
            <person name="da Costa M.S."/>
            <person name="Egas C."/>
        </authorList>
    </citation>
    <scope>NUCLEOTIDE SEQUENCE [LARGE SCALE GENOMIC DNA]</scope>
    <source>
        <strain evidence="5">F2-233</strain>
    </source>
</reference>
<comment type="caution">
    <text evidence="4">The sequence shown here is derived from an EMBL/GenBank/DDBJ whole genome shotgun (WGS) entry which is preliminary data.</text>
</comment>
<organism evidence="4 5">
    <name type="scientific">Gaiella occulta</name>
    <dbReference type="NCBI Taxonomy" id="1002870"/>
    <lineage>
        <taxon>Bacteria</taxon>
        <taxon>Bacillati</taxon>
        <taxon>Actinomycetota</taxon>
        <taxon>Thermoleophilia</taxon>
        <taxon>Gaiellales</taxon>
        <taxon>Gaiellaceae</taxon>
        <taxon>Gaiella</taxon>
    </lineage>
</organism>
<feature type="domain" description="Amidohydrolase-related" evidence="3">
    <location>
        <begin position="52"/>
        <end position="427"/>
    </location>
</feature>
<dbReference type="InterPro" id="IPR032466">
    <property type="entry name" value="Metal_Hydrolase"/>
</dbReference>
<accession>A0A7M2YZT3</accession>
<comment type="cofactor">
    <cofactor evidence="1">
        <name>Zn(2+)</name>
        <dbReference type="ChEBI" id="CHEBI:29105"/>
    </cofactor>
</comment>
<keyword evidence="5" id="KW-1185">Reference proteome</keyword>
<evidence type="ECO:0000313" key="4">
    <source>
        <dbReference type="EMBL" id="RDI75529.1"/>
    </source>
</evidence>
<evidence type="ECO:0000256" key="2">
    <source>
        <dbReference type="SAM" id="MobiDB-lite"/>
    </source>
</evidence>
<dbReference type="InterPro" id="IPR050378">
    <property type="entry name" value="Metallo-dep_Hydrolases_sf"/>
</dbReference>
<dbReference type="GO" id="GO:0016812">
    <property type="term" value="F:hydrolase activity, acting on carbon-nitrogen (but not peptide) bonds, in cyclic amides"/>
    <property type="evidence" value="ECO:0007669"/>
    <property type="project" value="TreeGrafter"/>
</dbReference>
<dbReference type="EMBL" id="QQZY01000002">
    <property type="protein sequence ID" value="RDI75529.1"/>
    <property type="molecule type" value="Genomic_DNA"/>
</dbReference>
<evidence type="ECO:0000259" key="3">
    <source>
        <dbReference type="Pfam" id="PF01979"/>
    </source>
</evidence>
<dbReference type="Proteomes" id="UP000254134">
    <property type="component" value="Unassembled WGS sequence"/>
</dbReference>
<protein>
    <submittedName>
        <fullName evidence="4">Dihydroorotase/cyclic amidohydrolase</fullName>
    </submittedName>
</protein>
<dbReference type="PANTHER" id="PTHR11647">
    <property type="entry name" value="HYDRANTOINASE/DIHYDROPYRIMIDINASE FAMILY MEMBER"/>
    <property type="match status" value="1"/>
</dbReference>
<dbReference type="Pfam" id="PF01979">
    <property type="entry name" value="Amidohydro_1"/>
    <property type="match status" value="1"/>
</dbReference>
<dbReference type="RefSeq" id="WP_114795722.1">
    <property type="nucleotide sequence ID" value="NZ_QQZY01000002.1"/>
</dbReference>